<dbReference type="Proteomes" id="UP000015106">
    <property type="component" value="Chromosome 5"/>
</dbReference>
<keyword evidence="3" id="KW-1185">Reference proteome</keyword>
<organism evidence="2 3">
    <name type="scientific">Triticum urartu</name>
    <name type="common">Red wild einkorn</name>
    <name type="synonym">Crithodium urartu</name>
    <dbReference type="NCBI Taxonomy" id="4572"/>
    <lineage>
        <taxon>Eukaryota</taxon>
        <taxon>Viridiplantae</taxon>
        <taxon>Streptophyta</taxon>
        <taxon>Embryophyta</taxon>
        <taxon>Tracheophyta</taxon>
        <taxon>Spermatophyta</taxon>
        <taxon>Magnoliopsida</taxon>
        <taxon>Liliopsida</taxon>
        <taxon>Poales</taxon>
        <taxon>Poaceae</taxon>
        <taxon>BOP clade</taxon>
        <taxon>Pooideae</taxon>
        <taxon>Triticodae</taxon>
        <taxon>Triticeae</taxon>
        <taxon>Triticinae</taxon>
        <taxon>Triticum</taxon>
    </lineage>
</organism>
<name>A0A8R7QAL9_TRIUA</name>
<evidence type="ECO:0000256" key="1">
    <source>
        <dbReference type="SAM" id="MobiDB-lite"/>
    </source>
</evidence>
<sequence length="175" mass="19137">MGRHAGGGALGCAAPRHLILAAGVDSRVIAQAGLIAGGSDYRLPRSEKEKISWSSTAANSGDLNDIWRKEEIKARQRSREKEILEGELNTGYFRAVANQKRRRKQIAVLETPSGPVQDTKGYLAKNYVKSVYMGVPVLRVCQGQDGVGCERTGDESKKPTSANVARSRMRRGYTF</sequence>
<reference evidence="2" key="3">
    <citation type="submission" date="2022-06" db="UniProtKB">
        <authorList>
            <consortium name="EnsemblPlants"/>
        </authorList>
    </citation>
    <scope>IDENTIFICATION</scope>
</reference>
<dbReference type="AlphaFoldDB" id="A0A8R7QAL9"/>
<reference evidence="2" key="2">
    <citation type="submission" date="2018-03" db="EMBL/GenBank/DDBJ databases">
        <title>The Triticum urartu genome reveals the dynamic nature of wheat genome evolution.</title>
        <authorList>
            <person name="Ling H."/>
            <person name="Ma B."/>
            <person name="Shi X."/>
            <person name="Liu H."/>
            <person name="Dong L."/>
            <person name="Sun H."/>
            <person name="Cao Y."/>
            <person name="Gao Q."/>
            <person name="Zheng S."/>
            <person name="Li Y."/>
            <person name="Yu Y."/>
            <person name="Du H."/>
            <person name="Qi M."/>
            <person name="Li Y."/>
            <person name="Yu H."/>
            <person name="Cui Y."/>
            <person name="Wang N."/>
            <person name="Chen C."/>
            <person name="Wu H."/>
            <person name="Zhao Y."/>
            <person name="Zhang J."/>
            <person name="Li Y."/>
            <person name="Zhou W."/>
            <person name="Zhang B."/>
            <person name="Hu W."/>
            <person name="Eijk M."/>
            <person name="Tang J."/>
            <person name="Witsenboer H."/>
            <person name="Zhao S."/>
            <person name="Li Z."/>
            <person name="Zhang A."/>
            <person name="Wang D."/>
            <person name="Liang C."/>
        </authorList>
    </citation>
    <scope>NUCLEOTIDE SEQUENCE [LARGE SCALE GENOMIC DNA]</scope>
    <source>
        <strain evidence="2">cv. G1812</strain>
    </source>
</reference>
<reference evidence="3" key="1">
    <citation type="journal article" date="2013" name="Nature">
        <title>Draft genome of the wheat A-genome progenitor Triticum urartu.</title>
        <authorList>
            <person name="Ling H.Q."/>
            <person name="Zhao S."/>
            <person name="Liu D."/>
            <person name="Wang J."/>
            <person name="Sun H."/>
            <person name="Zhang C."/>
            <person name="Fan H."/>
            <person name="Li D."/>
            <person name="Dong L."/>
            <person name="Tao Y."/>
            <person name="Gao C."/>
            <person name="Wu H."/>
            <person name="Li Y."/>
            <person name="Cui Y."/>
            <person name="Guo X."/>
            <person name="Zheng S."/>
            <person name="Wang B."/>
            <person name="Yu K."/>
            <person name="Liang Q."/>
            <person name="Yang W."/>
            <person name="Lou X."/>
            <person name="Chen J."/>
            <person name="Feng M."/>
            <person name="Jian J."/>
            <person name="Zhang X."/>
            <person name="Luo G."/>
            <person name="Jiang Y."/>
            <person name="Liu J."/>
            <person name="Wang Z."/>
            <person name="Sha Y."/>
            <person name="Zhang B."/>
            <person name="Wu H."/>
            <person name="Tang D."/>
            <person name="Shen Q."/>
            <person name="Xue P."/>
            <person name="Zou S."/>
            <person name="Wang X."/>
            <person name="Liu X."/>
            <person name="Wang F."/>
            <person name="Yang Y."/>
            <person name="An X."/>
            <person name="Dong Z."/>
            <person name="Zhang K."/>
            <person name="Zhang X."/>
            <person name="Luo M.C."/>
            <person name="Dvorak J."/>
            <person name="Tong Y."/>
            <person name="Wang J."/>
            <person name="Yang H."/>
            <person name="Li Z."/>
            <person name="Wang D."/>
            <person name="Zhang A."/>
            <person name="Wang J."/>
        </authorList>
    </citation>
    <scope>NUCLEOTIDE SEQUENCE</scope>
    <source>
        <strain evidence="3">cv. G1812</strain>
    </source>
</reference>
<protein>
    <submittedName>
        <fullName evidence="2">Uncharacterized protein</fullName>
    </submittedName>
</protein>
<accession>A0A8R7QAL9</accession>
<feature type="region of interest" description="Disordered" evidence="1">
    <location>
        <begin position="150"/>
        <end position="175"/>
    </location>
</feature>
<evidence type="ECO:0000313" key="3">
    <source>
        <dbReference type="Proteomes" id="UP000015106"/>
    </source>
</evidence>
<evidence type="ECO:0000313" key="2">
    <source>
        <dbReference type="EnsemblPlants" id="TuG1812G0500000283.01.T01"/>
    </source>
</evidence>
<proteinExistence type="predicted"/>
<dbReference type="Gramene" id="TuG1812G0500000283.01.T01">
    <property type="protein sequence ID" value="TuG1812G0500000283.01.T01"/>
    <property type="gene ID" value="TuG1812G0500000283.01"/>
</dbReference>
<dbReference type="EnsemblPlants" id="TuG1812G0500000283.01.T01">
    <property type="protein sequence ID" value="TuG1812G0500000283.01.T01"/>
    <property type="gene ID" value="TuG1812G0500000283.01"/>
</dbReference>